<comment type="caution">
    <text evidence="2">The sequence shown here is derived from an EMBL/GenBank/DDBJ whole genome shotgun (WGS) entry which is preliminary data.</text>
</comment>
<evidence type="ECO:0000313" key="3">
    <source>
        <dbReference type="Proteomes" id="UP001549749"/>
    </source>
</evidence>
<name>A0ABV2T0P8_9BACT</name>
<evidence type="ECO:0000313" key="2">
    <source>
        <dbReference type="EMBL" id="MET6996602.1"/>
    </source>
</evidence>
<dbReference type="InterPro" id="IPR014710">
    <property type="entry name" value="RmlC-like_jellyroll"/>
</dbReference>
<dbReference type="RefSeq" id="WP_354659244.1">
    <property type="nucleotide sequence ID" value="NZ_JBEXAC010000001.1"/>
</dbReference>
<dbReference type="Gene3D" id="2.60.120.10">
    <property type="entry name" value="Jelly Rolls"/>
    <property type="match status" value="1"/>
</dbReference>
<dbReference type="EMBL" id="JBEXAC010000001">
    <property type="protein sequence ID" value="MET6996602.1"/>
    <property type="molecule type" value="Genomic_DNA"/>
</dbReference>
<gene>
    <name evidence="2" type="ORF">ABR189_04455</name>
</gene>
<dbReference type="SUPFAM" id="SSF51206">
    <property type="entry name" value="cAMP-binding domain-like"/>
    <property type="match status" value="1"/>
</dbReference>
<dbReference type="InterPro" id="IPR018490">
    <property type="entry name" value="cNMP-bd_dom_sf"/>
</dbReference>
<keyword evidence="3" id="KW-1185">Reference proteome</keyword>
<proteinExistence type="predicted"/>
<dbReference type="CDD" id="cd00038">
    <property type="entry name" value="CAP_ED"/>
    <property type="match status" value="1"/>
</dbReference>
<protein>
    <submittedName>
        <fullName evidence="2">Crp/Fnr family transcriptional regulator</fullName>
    </submittedName>
</protein>
<reference evidence="2 3" key="1">
    <citation type="submission" date="2024-06" db="EMBL/GenBank/DDBJ databases">
        <title>Chitinophaga defluvii sp. nov., isolated from municipal sewage.</title>
        <authorList>
            <person name="Zhang L."/>
        </authorList>
    </citation>
    <scope>NUCLEOTIDE SEQUENCE [LARGE SCALE GENOMIC DNA]</scope>
    <source>
        <strain evidence="2 3">H8</strain>
    </source>
</reference>
<dbReference type="Pfam" id="PF00027">
    <property type="entry name" value="cNMP_binding"/>
    <property type="match status" value="1"/>
</dbReference>
<dbReference type="Proteomes" id="UP001549749">
    <property type="component" value="Unassembled WGS sequence"/>
</dbReference>
<dbReference type="InterPro" id="IPR000595">
    <property type="entry name" value="cNMP-bd_dom"/>
</dbReference>
<sequence>MPDTIIARQPSTASINKVLDRFKQLYPVSEAFKKDFSEHAFEIEVAKNVMLLKEGDYCHHVFFIQQGVLRAFSQRGKKEIITWIILENSFATSISGLYGIKPARENIQAIEPAILTGISFETLQRWYVDYPEINIVMRKIFEIYYQGAEERAFISRMGNAMEKYKYFNDQWPGLMNRVPLAYIASFLGIRLETLSRVRKKQLTLHKESAS</sequence>
<evidence type="ECO:0000259" key="1">
    <source>
        <dbReference type="Pfam" id="PF00027"/>
    </source>
</evidence>
<feature type="domain" description="Cyclic nucleotide-binding" evidence="1">
    <location>
        <begin position="44"/>
        <end position="125"/>
    </location>
</feature>
<accession>A0ABV2T0P8</accession>
<organism evidence="2 3">
    <name type="scientific">Chitinophaga defluvii</name>
    <dbReference type="NCBI Taxonomy" id="3163343"/>
    <lineage>
        <taxon>Bacteria</taxon>
        <taxon>Pseudomonadati</taxon>
        <taxon>Bacteroidota</taxon>
        <taxon>Chitinophagia</taxon>
        <taxon>Chitinophagales</taxon>
        <taxon>Chitinophagaceae</taxon>
        <taxon>Chitinophaga</taxon>
    </lineage>
</organism>